<name>A0A073AVF2_9PSEU</name>
<protein>
    <submittedName>
        <fullName evidence="2">Uncharacterized protein</fullName>
    </submittedName>
</protein>
<dbReference type="OrthoDB" id="3828153at2"/>
<dbReference type="eggNOG" id="ENOG5030BCD">
    <property type="taxonomic scope" value="Bacteria"/>
</dbReference>
<comment type="caution">
    <text evidence="2">The sequence shown here is derived from an EMBL/GenBank/DDBJ whole genome shotgun (WGS) entry which is preliminary data.</text>
</comment>
<organism evidence="2 3">
    <name type="scientific">Saccharopolyspora rectivirgula</name>
    <dbReference type="NCBI Taxonomy" id="28042"/>
    <lineage>
        <taxon>Bacteria</taxon>
        <taxon>Bacillati</taxon>
        <taxon>Actinomycetota</taxon>
        <taxon>Actinomycetes</taxon>
        <taxon>Pseudonocardiales</taxon>
        <taxon>Pseudonocardiaceae</taxon>
        <taxon>Saccharopolyspora</taxon>
    </lineage>
</organism>
<dbReference type="AlphaFoldDB" id="A0A073AVF2"/>
<evidence type="ECO:0000313" key="3">
    <source>
        <dbReference type="Proteomes" id="UP000031419"/>
    </source>
</evidence>
<evidence type="ECO:0000313" key="2">
    <source>
        <dbReference type="EMBL" id="KEI43052.1"/>
    </source>
</evidence>
<reference evidence="2 3" key="1">
    <citation type="submission" date="2014-06" db="EMBL/GenBank/DDBJ databases">
        <title>Saccharopolyspora rectivirgula DSM-43113 Genome sequencing.</title>
        <authorList>
            <person name="Barrera C."/>
            <person name="Millon L."/>
            <person name="Rognon B."/>
            <person name="Zaugg C."/>
            <person name="Monod M."/>
        </authorList>
    </citation>
    <scope>NUCLEOTIDE SEQUENCE [LARGE SCALE GENOMIC DNA]</scope>
    <source>
        <strain evidence="2 3">DSM 43113</strain>
    </source>
</reference>
<feature type="region of interest" description="Disordered" evidence="1">
    <location>
        <begin position="1"/>
        <end position="24"/>
    </location>
</feature>
<keyword evidence="3" id="KW-1185">Reference proteome</keyword>
<dbReference type="STRING" id="28042.GU90_18155"/>
<sequence>MKFFRRNRTASEGTSESVEASSVDPSVDAAARAARFWQRWKELLPEISAALGDKVLHRVEPLIAEAVAELHPHLSFSVERGEKAVYALVISSQEDPELRVYTDAWMAAAPPADTLWEYHDSVPPVPDPTEVTVNLRGEKYPLDQVRVVAQVDEEEGLVDVALYHPGFAQLEAEARRALTFLTLDATLGERLAAARLGRVETAELEPQSSIGLLEFRELARKLDDERTDQ</sequence>
<accession>A0A073AVF2</accession>
<feature type="compositionally biased region" description="Low complexity" evidence="1">
    <location>
        <begin position="15"/>
        <end position="24"/>
    </location>
</feature>
<gene>
    <name evidence="2" type="ORF">GU90_18155</name>
</gene>
<dbReference type="RefSeq" id="WP_029720854.1">
    <property type="nucleotide sequence ID" value="NZ_JAJUIW010000001.1"/>
</dbReference>
<dbReference type="EMBL" id="JNVU01000048">
    <property type="protein sequence ID" value="KEI43052.1"/>
    <property type="molecule type" value="Genomic_DNA"/>
</dbReference>
<evidence type="ECO:0000256" key="1">
    <source>
        <dbReference type="SAM" id="MobiDB-lite"/>
    </source>
</evidence>
<dbReference type="Proteomes" id="UP000031419">
    <property type="component" value="Unassembled WGS sequence"/>
</dbReference>
<proteinExistence type="predicted"/>